<dbReference type="AlphaFoldDB" id="A0A8X6T8T5"/>
<comment type="caution">
    <text evidence="1">The sequence shown here is derived from an EMBL/GenBank/DDBJ whole genome shotgun (WGS) entry which is preliminary data.</text>
</comment>
<dbReference type="Proteomes" id="UP000887013">
    <property type="component" value="Unassembled WGS sequence"/>
</dbReference>
<dbReference type="EMBL" id="BMAW01003249">
    <property type="protein sequence ID" value="GFS82537.1"/>
    <property type="molecule type" value="Genomic_DNA"/>
</dbReference>
<dbReference type="OrthoDB" id="412981at2759"/>
<gene>
    <name evidence="1" type="ORF">NPIL_570221</name>
</gene>
<name>A0A8X6T8T5_NEPPI</name>
<accession>A0A8X6T8T5</accession>
<evidence type="ECO:0000313" key="2">
    <source>
        <dbReference type="Proteomes" id="UP000887013"/>
    </source>
</evidence>
<organism evidence="1 2">
    <name type="scientific">Nephila pilipes</name>
    <name type="common">Giant wood spider</name>
    <name type="synonym">Nephila maculata</name>
    <dbReference type="NCBI Taxonomy" id="299642"/>
    <lineage>
        <taxon>Eukaryota</taxon>
        <taxon>Metazoa</taxon>
        <taxon>Ecdysozoa</taxon>
        <taxon>Arthropoda</taxon>
        <taxon>Chelicerata</taxon>
        <taxon>Arachnida</taxon>
        <taxon>Araneae</taxon>
        <taxon>Araneomorphae</taxon>
        <taxon>Entelegynae</taxon>
        <taxon>Araneoidea</taxon>
        <taxon>Nephilidae</taxon>
        <taxon>Nephila</taxon>
    </lineage>
</organism>
<evidence type="ECO:0000313" key="1">
    <source>
        <dbReference type="EMBL" id="GFS82537.1"/>
    </source>
</evidence>
<protein>
    <submittedName>
        <fullName evidence="1">Uncharacterized protein</fullName>
    </submittedName>
</protein>
<keyword evidence="2" id="KW-1185">Reference proteome</keyword>
<proteinExistence type="predicted"/>
<sequence length="129" mass="14327">MLDTNPGAPLREITQQETPFSTSLKIMVQTLLHLDNPTYYPVNKYNEPSTINLGLAKGIQNISISTSEDLSSDSNPICFLVGLDNITPQNFSSIDFLQLEPEDQPTRKQVSPAQLLSFLTIPTYPNSEN</sequence>
<reference evidence="1" key="1">
    <citation type="submission" date="2020-08" db="EMBL/GenBank/DDBJ databases">
        <title>Multicomponent nature underlies the extraordinary mechanical properties of spider dragline silk.</title>
        <authorList>
            <person name="Kono N."/>
            <person name="Nakamura H."/>
            <person name="Mori M."/>
            <person name="Yoshida Y."/>
            <person name="Ohtoshi R."/>
            <person name="Malay A.D."/>
            <person name="Moran D.A.P."/>
            <person name="Tomita M."/>
            <person name="Numata K."/>
            <person name="Arakawa K."/>
        </authorList>
    </citation>
    <scope>NUCLEOTIDE SEQUENCE</scope>
</reference>